<evidence type="ECO:0000256" key="1">
    <source>
        <dbReference type="SAM" id="MobiDB-lite"/>
    </source>
</evidence>
<feature type="region of interest" description="Disordered" evidence="1">
    <location>
        <begin position="1"/>
        <end position="25"/>
    </location>
</feature>
<dbReference type="Proteomes" id="UP000053647">
    <property type="component" value="Unassembled WGS sequence"/>
</dbReference>
<organism evidence="2 3">
    <name type="scientific">Paxillus involutus ATCC 200175</name>
    <dbReference type="NCBI Taxonomy" id="664439"/>
    <lineage>
        <taxon>Eukaryota</taxon>
        <taxon>Fungi</taxon>
        <taxon>Dikarya</taxon>
        <taxon>Basidiomycota</taxon>
        <taxon>Agaricomycotina</taxon>
        <taxon>Agaricomycetes</taxon>
        <taxon>Agaricomycetidae</taxon>
        <taxon>Boletales</taxon>
        <taxon>Paxilineae</taxon>
        <taxon>Paxillaceae</taxon>
        <taxon>Paxillus</taxon>
    </lineage>
</organism>
<name>A0A0C9SYG4_PAXIN</name>
<evidence type="ECO:0000313" key="3">
    <source>
        <dbReference type="Proteomes" id="UP000053647"/>
    </source>
</evidence>
<dbReference type="AlphaFoldDB" id="A0A0C9SYG4"/>
<dbReference type="EMBL" id="KN819339">
    <property type="protein sequence ID" value="KIJ15014.1"/>
    <property type="molecule type" value="Genomic_DNA"/>
</dbReference>
<gene>
    <name evidence="2" type="ORF">PAXINDRAFT_169403</name>
</gene>
<proteinExistence type="predicted"/>
<reference evidence="3" key="2">
    <citation type="submission" date="2015-01" db="EMBL/GenBank/DDBJ databases">
        <title>Evolutionary Origins and Diversification of the Mycorrhizal Mutualists.</title>
        <authorList>
            <consortium name="DOE Joint Genome Institute"/>
            <consortium name="Mycorrhizal Genomics Consortium"/>
            <person name="Kohler A."/>
            <person name="Kuo A."/>
            <person name="Nagy L.G."/>
            <person name="Floudas D."/>
            <person name="Copeland A."/>
            <person name="Barry K.W."/>
            <person name="Cichocki N."/>
            <person name="Veneault-Fourrey C."/>
            <person name="LaButti K."/>
            <person name="Lindquist E.A."/>
            <person name="Lipzen A."/>
            <person name="Lundell T."/>
            <person name="Morin E."/>
            <person name="Murat C."/>
            <person name="Riley R."/>
            <person name="Ohm R."/>
            <person name="Sun H."/>
            <person name="Tunlid A."/>
            <person name="Henrissat B."/>
            <person name="Grigoriev I.V."/>
            <person name="Hibbett D.S."/>
            <person name="Martin F."/>
        </authorList>
    </citation>
    <scope>NUCLEOTIDE SEQUENCE [LARGE SCALE GENOMIC DNA]</scope>
    <source>
        <strain evidence="3">ATCC 200175</strain>
    </source>
</reference>
<evidence type="ECO:0000313" key="2">
    <source>
        <dbReference type="EMBL" id="KIJ15014.1"/>
    </source>
</evidence>
<dbReference type="HOGENOM" id="CLU_2886430_0_0_1"/>
<sequence>MTDSPKRRTPPHVCGSPMLNKNKRGSYSDIDIARDQNDNHNRPINTGYTYQHARYIRSQTSQT</sequence>
<reference evidence="2 3" key="1">
    <citation type="submission" date="2014-06" db="EMBL/GenBank/DDBJ databases">
        <authorList>
            <consortium name="DOE Joint Genome Institute"/>
            <person name="Kuo A."/>
            <person name="Kohler A."/>
            <person name="Nagy L.G."/>
            <person name="Floudas D."/>
            <person name="Copeland A."/>
            <person name="Barry K.W."/>
            <person name="Cichocki N."/>
            <person name="Veneault-Fourrey C."/>
            <person name="LaButti K."/>
            <person name="Lindquist E.A."/>
            <person name="Lipzen A."/>
            <person name="Lundell T."/>
            <person name="Morin E."/>
            <person name="Murat C."/>
            <person name="Sun H."/>
            <person name="Tunlid A."/>
            <person name="Henrissat B."/>
            <person name="Grigoriev I.V."/>
            <person name="Hibbett D.S."/>
            <person name="Martin F."/>
            <person name="Nordberg H.P."/>
            <person name="Cantor M.N."/>
            <person name="Hua S.X."/>
        </authorList>
    </citation>
    <scope>NUCLEOTIDE SEQUENCE [LARGE SCALE GENOMIC DNA]</scope>
    <source>
        <strain evidence="2 3">ATCC 200175</strain>
    </source>
</reference>
<keyword evidence="3" id="KW-1185">Reference proteome</keyword>
<protein>
    <submittedName>
        <fullName evidence="2">Uncharacterized protein</fullName>
    </submittedName>
</protein>
<accession>A0A0C9SYG4</accession>